<feature type="transmembrane region" description="Helical" evidence="1">
    <location>
        <begin position="44"/>
        <end position="68"/>
    </location>
</feature>
<evidence type="ECO:0000256" key="1">
    <source>
        <dbReference type="SAM" id="Phobius"/>
    </source>
</evidence>
<protein>
    <submittedName>
        <fullName evidence="2">Uncharacterized protein</fullName>
    </submittedName>
</protein>
<sequence length="144" mass="15144">MLGAFTLKLFFLGWTRFVVVLLVLQVGLAGWGAVSGGGERVMRFIAHAGNGGMLFLWLMLSVVFALIARPGWKTVLLTALSAFMIFLQGAFAYGFGTEGVGGGVGIALHALNGLAILTLQVVVARRAKRAVDAKRALKAEGVPA</sequence>
<evidence type="ECO:0000313" key="3">
    <source>
        <dbReference type="Proteomes" id="UP001144313"/>
    </source>
</evidence>
<dbReference type="AlphaFoldDB" id="A0A9W6GBW7"/>
<feature type="transmembrane region" description="Helical" evidence="1">
    <location>
        <begin position="9"/>
        <end position="32"/>
    </location>
</feature>
<dbReference type="Proteomes" id="UP001144313">
    <property type="component" value="Unassembled WGS sequence"/>
</dbReference>
<dbReference type="EMBL" id="BSDT01000001">
    <property type="protein sequence ID" value="GLI43929.1"/>
    <property type="molecule type" value="Genomic_DNA"/>
</dbReference>
<keyword evidence="1" id="KW-1133">Transmembrane helix</keyword>
<feature type="transmembrane region" description="Helical" evidence="1">
    <location>
        <begin position="102"/>
        <end position="124"/>
    </location>
</feature>
<reference evidence="2" key="1">
    <citation type="submission" date="2022-12" db="EMBL/GenBank/DDBJ databases">
        <title>Reference genome sequencing for broad-spectrum identification of bacterial and archaeal isolates by mass spectrometry.</title>
        <authorList>
            <person name="Sekiguchi Y."/>
            <person name="Tourlousse D.M."/>
        </authorList>
    </citation>
    <scope>NUCLEOTIDE SEQUENCE</scope>
    <source>
        <strain evidence="2">LLR39Z86</strain>
    </source>
</reference>
<keyword evidence="1" id="KW-0472">Membrane</keyword>
<accession>A0A9W6GBW7</accession>
<proteinExistence type="predicted"/>
<feature type="transmembrane region" description="Helical" evidence="1">
    <location>
        <begin position="75"/>
        <end position="96"/>
    </location>
</feature>
<keyword evidence="3" id="KW-1185">Reference proteome</keyword>
<name>A0A9W6GBW7_9ACTN</name>
<organism evidence="2 3">
    <name type="scientific">Glycomyces algeriensis</name>
    <dbReference type="NCBI Taxonomy" id="256037"/>
    <lineage>
        <taxon>Bacteria</taxon>
        <taxon>Bacillati</taxon>
        <taxon>Actinomycetota</taxon>
        <taxon>Actinomycetes</taxon>
        <taxon>Glycomycetales</taxon>
        <taxon>Glycomycetaceae</taxon>
        <taxon>Glycomyces</taxon>
    </lineage>
</organism>
<comment type="caution">
    <text evidence="2">The sequence shown here is derived from an EMBL/GenBank/DDBJ whole genome shotgun (WGS) entry which is preliminary data.</text>
</comment>
<keyword evidence="1" id="KW-0812">Transmembrane</keyword>
<gene>
    <name evidence="2" type="ORF">GALLR39Z86_37790</name>
</gene>
<evidence type="ECO:0000313" key="2">
    <source>
        <dbReference type="EMBL" id="GLI43929.1"/>
    </source>
</evidence>